<dbReference type="CDD" id="cd07505">
    <property type="entry name" value="HAD_BPGM-like"/>
    <property type="match status" value="1"/>
</dbReference>
<keyword evidence="2" id="KW-1185">Reference proteome</keyword>
<protein>
    <submittedName>
        <fullName evidence="1">HAD family phosphatase</fullName>
    </submittedName>
</protein>
<dbReference type="SFLD" id="SFLDS00003">
    <property type="entry name" value="Haloacid_Dehalogenase"/>
    <property type="match status" value="1"/>
</dbReference>
<evidence type="ECO:0000313" key="1">
    <source>
        <dbReference type="EMBL" id="MBE1876879.1"/>
    </source>
</evidence>
<dbReference type="NCBIfam" id="TIGR01509">
    <property type="entry name" value="HAD-SF-IA-v3"/>
    <property type="match status" value="1"/>
</dbReference>
<comment type="caution">
    <text evidence="1">The sequence shown here is derived from an EMBL/GenBank/DDBJ whole genome shotgun (WGS) entry which is preliminary data.</text>
</comment>
<dbReference type="InterPro" id="IPR023214">
    <property type="entry name" value="HAD_sf"/>
</dbReference>
<name>A0ABR9N153_9MICO</name>
<dbReference type="PANTHER" id="PTHR18901">
    <property type="entry name" value="2-DEOXYGLUCOSE-6-PHOSPHATE PHOSPHATASE 2"/>
    <property type="match status" value="1"/>
</dbReference>
<dbReference type="SUPFAM" id="SSF56784">
    <property type="entry name" value="HAD-like"/>
    <property type="match status" value="1"/>
</dbReference>
<dbReference type="Pfam" id="PF00702">
    <property type="entry name" value="Hydrolase"/>
    <property type="match status" value="1"/>
</dbReference>
<organism evidence="1 2">
    <name type="scientific">Myceligenerans pegani</name>
    <dbReference type="NCBI Taxonomy" id="2776917"/>
    <lineage>
        <taxon>Bacteria</taxon>
        <taxon>Bacillati</taxon>
        <taxon>Actinomycetota</taxon>
        <taxon>Actinomycetes</taxon>
        <taxon>Micrococcales</taxon>
        <taxon>Promicromonosporaceae</taxon>
        <taxon>Myceligenerans</taxon>
    </lineage>
</organism>
<accession>A0ABR9N153</accession>
<dbReference type="SFLD" id="SFLDG01129">
    <property type="entry name" value="C1.5:_HAD__Beta-PGM__Phosphata"/>
    <property type="match status" value="1"/>
</dbReference>
<sequence length="295" mass="31089">MTRVPNRPPGVTFIAAGGLPHGFVTFSSSPRHVALRACDGVGSYRDLVAHVTPEAHVNTALRRDPEPHEVTPSRALPKAVLFDMDGTLVDTEPYWIAAEQELTEAHGVTWTHEDALKLVGQQLIVSAGVLRDAGVPMAPADIVDWLIARVRDRLAAEVPWRPGVLPLLADLNAAGVPCAIVTMSYRNLAEAVAAGAPEDTFATIVAGDEVTRGKPDPEPYLTAAERLGVTAADCVAVEDSPVGITSALASGARTLGVEAVLPVEERPGLSRLRSLDGAGLDLLARLAAGEIVDEY</sequence>
<reference evidence="1 2" key="1">
    <citation type="submission" date="2020-10" db="EMBL/GenBank/DDBJ databases">
        <title>Myceligenerans pegani sp. nov., an endophytic actinomycete isolated from Peganum harmala L. in Xinjiang, China.</title>
        <authorList>
            <person name="Xin L."/>
        </authorList>
    </citation>
    <scope>NUCLEOTIDE SEQUENCE [LARGE SCALE GENOMIC DNA]</scope>
    <source>
        <strain evidence="1 2">TRM65318</strain>
    </source>
</reference>
<dbReference type="Gene3D" id="1.10.150.240">
    <property type="entry name" value="Putative phosphatase, domain 2"/>
    <property type="match status" value="1"/>
</dbReference>
<evidence type="ECO:0000313" key="2">
    <source>
        <dbReference type="Proteomes" id="UP000625527"/>
    </source>
</evidence>
<gene>
    <name evidence="1" type="ORF">IHE71_14370</name>
</gene>
<dbReference type="InterPro" id="IPR036412">
    <property type="entry name" value="HAD-like_sf"/>
</dbReference>
<dbReference type="Proteomes" id="UP000625527">
    <property type="component" value="Unassembled WGS sequence"/>
</dbReference>
<dbReference type="EMBL" id="JADAQT010000090">
    <property type="protein sequence ID" value="MBE1876879.1"/>
    <property type="molecule type" value="Genomic_DNA"/>
</dbReference>
<proteinExistence type="predicted"/>
<dbReference type="PANTHER" id="PTHR18901:SF38">
    <property type="entry name" value="PSEUDOURIDINE-5'-PHOSPHATASE"/>
    <property type="match status" value="1"/>
</dbReference>
<dbReference type="InterPro" id="IPR023198">
    <property type="entry name" value="PGP-like_dom2"/>
</dbReference>
<dbReference type="InterPro" id="IPR006439">
    <property type="entry name" value="HAD-SF_hydro_IA"/>
</dbReference>
<dbReference type="Gene3D" id="3.40.50.1000">
    <property type="entry name" value="HAD superfamily/HAD-like"/>
    <property type="match status" value="1"/>
</dbReference>